<evidence type="ECO:0000313" key="15">
    <source>
        <dbReference type="Proteomes" id="UP000286934"/>
    </source>
</evidence>
<dbReference type="SMART" id="SM00304">
    <property type="entry name" value="HAMP"/>
    <property type="match status" value="1"/>
</dbReference>
<feature type="domain" description="HAMP" evidence="13">
    <location>
        <begin position="199"/>
        <end position="251"/>
    </location>
</feature>
<evidence type="ECO:0000313" key="14">
    <source>
        <dbReference type="EMBL" id="RUO35464.1"/>
    </source>
</evidence>
<dbReference type="InterPro" id="IPR036890">
    <property type="entry name" value="HATPase_C_sf"/>
</dbReference>
<dbReference type="CDD" id="cd00082">
    <property type="entry name" value="HisKA"/>
    <property type="match status" value="1"/>
</dbReference>
<dbReference type="Pfam" id="PF00512">
    <property type="entry name" value="HisKA"/>
    <property type="match status" value="1"/>
</dbReference>
<evidence type="ECO:0000259" key="13">
    <source>
        <dbReference type="PROSITE" id="PS50885"/>
    </source>
</evidence>
<keyword evidence="6 11" id="KW-0812">Transmembrane</keyword>
<dbReference type="SUPFAM" id="SSF55874">
    <property type="entry name" value="ATPase domain of HSP90 chaperone/DNA topoisomerase II/histidine kinase"/>
    <property type="match status" value="1"/>
</dbReference>
<evidence type="ECO:0000256" key="10">
    <source>
        <dbReference type="ARBA" id="ARBA00023136"/>
    </source>
</evidence>
<dbReference type="EC" id="2.7.13.3" evidence="3"/>
<dbReference type="PRINTS" id="PR00344">
    <property type="entry name" value="BCTRLSENSOR"/>
</dbReference>
<dbReference type="PROSITE" id="PS50885">
    <property type="entry name" value="HAMP"/>
    <property type="match status" value="1"/>
</dbReference>
<comment type="catalytic activity">
    <reaction evidence="1">
        <text>ATP + protein L-histidine = ADP + protein N-phospho-L-histidine.</text>
        <dbReference type="EC" id="2.7.13.3"/>
    </reaction>
</comment>
<evidence type="ECO:0000256" key="5">
    <source>
        <dbReference type="ARBA" id="ARBA00022679"/>
    </source>
</evidence>
<keyword evidence="9" id="KW-0902">Two-component regulatory system</keyword>
<dbReference type="EMBL" id="PIPP01000006">
    <property type="protein sequence ID" value="RUO35464.1"/>
    <property type="molecule type" value="Genomic_DNA"/>
</dbReference>
<dbReference type="InterPro" id="IPR003594">
    <property type="entry name" value="HATPase_dom"/>
</dbReference>
<dbReference type="InterPro" id="IPR004358">
    <property type="entry name" value="Sig_transdc_His_kin-like_C"/>
</dbReference>
<evidence type="ECO:0000256" key="6">
    <source>
        <dbReference type="ARBA" id="ARBA00022692"/>
    </source>
</evidence>
<evidence type="ECO:0000256" key="3">
    <source>
        <dbReference type="ARBA" id="ARBA00012438"/>
    </source>
</evidence>
<name>A0A432WNV3_9GAMM</name>
<dbReference type="GO" id="GO:0000155">
    <property type="term" value="F:phosphorelay sensor kinase activity"/>
    <property type="evidence" value="ECO:0007669"/>
    <property type="project" value="InterPro"/>
</dbReference>
<dbReference type="SMART" id="SM00388">
    <property type="entry name" value="HisKA"/>
    <property type="match status" value="1"/>
</dbReference>
<evidence type="ECO:0000256" key="8">
    <source>
        <dbReference type="ARBA" id="ARBA00022989"/>
    </source>
</evidence>
<dbReference type="PANTHER" id="PTHR45436:SF5">
    <property type="entry name" value="SENSOR HISTIDINE KINASE TRCS"/>
    <property type="match status" value="1"/>
</dbReference>
<dbReference type="AlphaFoldDB" id="A0A432WNV3"/>
<feature type="domain" description="Histidine kinase" evidence="12">
    <location>
        <begin position="282"/>
        <end position="507"/>
    </location>
</feature>
<comment type="subcellular location">
    <subcellularLocation>
        <location evidence="2">Membrane</location>
    </subcellularLocation>
</comment>
<dbReference type="InterPro" id="IPR003661">
    <property type="entry name" value="HisK_dim/P_dom"/>
</dbReference>
<keyword evidence="4" id="KW-0597">Phosphoprotein</keyword>
<dbReference type="Gene3D" id="6.10.340.10">
    <property type="match status" value="1"/>
</dbReference>
<dbReference type="CDD" id="cd06225">
    <property type="entry name" value="HAMP"/>
    <property type="match status" value="1"/>
</dbReference>
<comment type="caution">
    <text evidence="14">The sequence shown here is derived from an EMBL/GenBank/DDBJ whole genome shotgun (WGS) entry which is preliminary data.</text>
</comment>
<dbReference type="Gene3D" id="3.30.565.10">
    <property type="entry name" value="Histidine kinase-like ATPase, C-terminal domain"/>
    <property type="match status" value="1"/>
</dbReference>
<dbReference type="InterPro" id="IPR005467">
    <property type="entry name" value="His_kinase_dom"/>
</dbReference>
<dbReference type="Pfam" id="PF00672">
    <property type="entry name" value="HAMP"/>
    <property type="match status" value="1"/>
</dbReference>
<dbReference type="SUPFAM" id="SSF47384">
    <property type="entry name" value="Homodimeric domain of signal transducing histidine kinase"/>
    <property type="match status" value="1"/>
</dbReference>
<dbReference type="Proteomes" id="UP000286934">
    <property type="component" value="Unassembled WGS sequence"/>
</dbReference>
<dbReference type="RefSeq" id="WP_126808615.1">
    <property type="nucleotide sequence ID" value="NZ_PIPP01000006.1"/>
</dbReference>
<dbReference type="Gene3D" id="1.10.287.130">
    <property type="match status" value="1"/>
</dbReference>
<protein>
    <recommendedName>
        <fullName evidence="3">histidine kinase</fullName>
        <ecNumber evidence="3">2.7.13.3</ecNumber>
    </recommendedName>
</protein>
<dbReference type="InterPro" id="IPR050428">
    <property type="entry name" value="TCS_sensor_his_kinase"/>
</dbReference>
<proteinExistence type="predicted"/>
<reference evidence="15" key="1">
    <citation type="journal article" date="2018" name="Front. Microbiol.">
        <title>Genome-Based Analysis Reveals the Taxonomy and Diversity of the Family Idiomarinaceae.</title>
        <authorList>
            <person name="Liu Y."/>
            <person name="Lai Q."/>
            <person name="Shao Z."/>
        </authorList>
    </citation>
    <scope>NUCLEOTIDE SEQUENCE [LARGE SCALE GENOMIC DNA]</scope>
    <source>
        <strain evidence="15">AIS</strain>
    </source>
</reference>
<evidence type="ECO:0000256" key="7">
    <source>
        <dbReference type="ARBA" id="ARBA00022777"/>
    </source>
</evidence>
<evidence type="ECO:0000256" key="9">
    <source>
        <dbReference type="ARBA" id="ARBA00023012"/>
    </source>
</evidence>
<keyword evidence="7 14" id="KW-0418">Kinase</keyword>
<organism evidence="14 15">
    <name type="scientific">Aliidiomarina shirensis</name>
    <dbReference type="NCBI Taxonomy" id="1048642"/>
    <lineage>
        <taxon>Bacteria</taxon>
        <taxon>Pseudomonadati</taxon>
        <taxon>Pseudomonadota</taxon>
        <taxon>Gammaproteobacteria</taxon>
        <taxon>Alteromonadales</taxon>
        <taxon>Idiomarinaceae</taxon>
        <taxon>Aliidiomarina</taxon>
    </lineage>
</organism>
<evidence type="ECO:0000259" key="12">
    <source>
        <dbReference type="PROSITE" id="PS50109"/>
    </source>
</evidence>
<keyword evidence="10 11" id="KW-0472">Membrane</keyword>
<dbReference type="PANTHER" id="PTHR45436">
    <property type="entry name" value="SENSOR HISTIDINE KINASE YKOH"/>
    <property type="match status" value="1"/>
</dbReference>
<sequence length="511" mass="56397">MTTSKSPTVWRLSGIQRALLIYVVVPILVIVGVGIGVGLDRINVQEQERLKEDLELLGRAIRVPVGEALASNDDAAVQRALDSVFEIGRIYGASVFDVNGNRIAVAGIAERDLSRSRVAQQLVMTGEQQERVRQISGVRMFSHFIPVFDDLRQANGFIQINRQASDFDSTFARLSAWAWGIWVAMAVLTLTIVIFGHYRGVGRYVNVLTQSMHRVEAGERDYRAPEDGPGELADIAHGLNSMLDSMQRSEMELEAHRRHEQAMQRKLQYQEKMAAIGGVASGVAHELGAPLTIIDGRARRLLKNSNDAESERQLNAIRGQVGRLTRIVQQLLNYCRPAAEQETIITPVAITKLMPEVIENVRHEQPENSPELTVSLAPVPEDVELIADEARLELALVNLVRNAAQVAKTHVELRTEVIEKQVQEGADECSHWLQIDVLDDGPGLAQGITTAELVTPFFTTKGQGEGTGLGLAIVDNVVREHRGSLVIENRTDIAGGCRVRIQLPLQLVNKE</sequence>
<accession>A0A432WNV3</accession>
<dbReference type="InterPro" id="IPR003660">
    <property type="entry name" value="HAMP_dom"/>
</dbReference>
<dbReference type="SMART" id="SM00387">
    <property type="entry name" value="HATPase_c"/>
    <property type="match status" value="1"/>
</dbReference>
<dbReference type="PROSITE" id="PS50109">
    <property type="entry name" value="HIS_KIN"/>
    <property type="match status" value="1"/>
</dbReference>
<feature type="transmembrane region" description="Helical" evidence="11">
    <location>
        <begin position="176"/>
        <end position="198"/>
    </location>
</feature>
<evidence type="ECO:0000256" key="1">
    <source>
        <dbReference type="ARBA" id="ARBA00000085"/>
    </source>
</evidence>
<evidence type="ECO:0000256" key="2">
    <source>
        <dbReference type="ARBA" id="ARBA00004370"/>
    </source>
</evidence>
<evidence type="ECO:0000256" key="4">
    <source>
        <dbReference type="ARBA" id="ARBA00022553"/>
    </source>
</evidence>
<dbReference type="GO" id="GO:0005886">
    <property type="term" value="C:plasma membrane"/>
    <property type="evidence" value="ECO:0007669"/>
    <property type="project" value="TreeGrafter"/>
</dbReference>
<dbReference type="Pfam" id="PF02518">
    <property type="entry name" value="HATPase_c"/>
    <property type="match status" value="1"/>
</dbReference>
<evidence type="ECO:0000256" key="11">
    <source>
        <dbReference type="SAM" id="Phobius"/>
    </source>
</evidence>
<keyword evidence="5" id="KW-0808">Transferase</keyword>
<dbReference type="OrthoDB" id="9772100at2"/>
<keyword evidence="15" id="KW-1185">Reference proteome</keyword>
<dbReference type="InterPro" id="IPR036097">
    <property type="entry name" value="HisK_dim/P_sf"/>
</dbReference>
<feature type="transmembrane region" description="Helical" evidence="11">
    <location>
        <begin position="20"/>
        <end position="39"/>
    </location>
</feature>
<gene>
    <name evidence="14" type="ORF">CWE13_11070</name>
</gene>
<keyword evidence="8 11" id="KW-1133">Transmembrane helix</keyword>